<dbReference type="InterPro" id="IPR038519">
    <property type="entry name" value="MCP_C_sf"/>
</dbReference>
<dbReference type="Gene3D" id="2.70.9.20">
    <property type="entry name" value="Major capsid protein Vp54"/>
    <property type="match status" value="1"/>
</dbReference>
<dbReference type="Pfam" id="PF16903">
    <property type="entry name" value="Capsid_N"/>
    <property type="match status" value="1"/>
</dbReference>
<feature type="domain" description="Major capsid protein N-terminal" evidence="2">
    <location>
        <begin position="25"/>
        <end position="228"/>
    </location>
</feature>
<reference evidence="3" key="1">
    <citation type="journal article" date="2020" name="Nature">
        <title>Giant virus diversity and host interactions through global metagenomics.</title>
        <authorList>
            <person name="Schulz F."/>
            <person name="Roux S."/>
            <person name="Paez-Espino D."/>
            <person name="Jungbluth S."/>
            <person name="Walsh D.A."/>
            <person name="Denef V.J."/>
            <person name="McMahon K.D."/>
            <person name="Konstantinidis K.T."/>
            <person name="Eloe-Fadrosh E.A."/>
            <person name="Kyrpides N.C."/>
            <person name="Woyke T."/>
        </authorList>
    </citation>
    <scope>NUCLEOTIDE SEQUENCE</scope>
    <source>
        <strain evidence="3">GVMAG-S-ERX555907-94</strain>
    </source>
</reference>
<accession>A0A6C0L306</accession>
<organism evidence="3">
    <name type="scientific">viral metagenome</name>
    <dbReference type="NCBI Taxonomy" id="1070528"/>
    <lineage>
        <taxon>unclassified sequences</taxon>
        <taxon>metagenomes</taxon>
        <taxon>organismal metagenomes</taxon>
    </lineage>
</organism>
<dbReference type="AlphaFoldDB" id="A0A6C0L306"/>
<sequence>MGGGLIQLIAKGKSDVYITGNPQFSFFKSVYRRHTNFTIESIEQSVHGLSVGECNVHTKLSRSGDLITNIWIEALLDRGDAQGDNSTSYINWTDNTGHALLKECSISIGGQLIDKHDSNWLDIRSEIHDTFTKEWIGLNKHAAKNPYLKSGSITSNNEKTKVYIPLHFWFCNNPGLALPIISLKKHDVEFKMTLRSVEKLLNSDTIAPLTYTNTIPNVKVWCDYIFLDKEEKMKFLTEKRAYLIEQVQQGTYTMGNKVELKFNHPVKELFWFTQNKQVSSASPNNGSIDAASNTVGSLTQYNDYFNYKNTQQGNTENIYGVRSNESFLSMNITMNTIERFSKRDATYFRLCQPIQSKHRLPTKLIYMYSFALEPEKHQPSGTCNFSKIDDIFMNFETNIDHSNEHLKVYALNYNVLIVTSGMGGLVYKT</sequence>
<protein>
    <recommendedName>
        <fullName evidence="4">Major capsid protein N-terminal domain-containing protein</fullName>
    </recommendedName>
</protein>
<proteinExistence type="predicted"/>
<dbReference type="SUPFAM" id="SSF49749">
    <property type="entry name" value="Group II dsDNA viruses VP"/>
    <property type="match status" value="2"/>
</dbReference>
<dbReference type="Gene3D" id="2.70.9.10">
    <property type="entry name" value="Adenovirus Type 2 Hexon, domain 4"/>
    <property type="match status" value="1"/>
</dbReference>
<dbReference type="Pfam" id="PF04451">
    <property type="entry name" value="Capsid_NCLDV"/>
    <property type="match status" value="1"/>
</dbReference>
<evidence type="ECO:0000313" key="3">
    <source>
        <dbReference type="EMBL" id="QHU23230.1"/>
    </source>
</evidence>
<evidence type="ECO:0000259" key="2">
    <source>
        <dbReference type="Pfam" id="PF16903"/>
    </source>
</evidence>
<dbReference type="EMBL" id="MN741026">
    <property type="protein sequence ID" value="QHU23230.1"/>
    <property type="molecule type" value="Genomic_DNA"/>
</dbReference>
<dbReference type="InterPro" id="IPR016112">
    <property type="entry name" value="VP_dsDNA_II"/>
</dbReference>
<dbReference type="GO" id="GO:0005198">
    <property type="term" value="F:structural molecule activity"/>
    <property type="evidence" value="ECO:0007669"/>
    <property type="project" value="InterPro"/>
</dbReference>
<dbReference type="InterPro" id="IPR007542">
    <property type="entry name" value="MCP_C"/>
</dbReference>
<evidence type="ECO:0008006" key="4">
    <source>
        <dbReference type="Google" id="ProtNLM"/>
    </source>
</evidence>
<dbReference type="InterPro" id="IPR031654">
    <property type="entry name" value="Capsid_N"/>
</dbReference>
<name>A0A6C0L306_9ZZZZ</name>
<evidence type="ECO:0000259" key="1">
    <source>
        <dbReference type="Pfam" id="PF04451"/>
    </source>
</evidence>
<feature type="domain" description="Major capsid protein C-terminal" evidence="1">
    <location>
        <begin position="231"/>
        <end position="424"/>
    </location>
</feature>